<gene>
    <name evidence="4" type="ORF">BCR36DRAFT_458619</name>
</gene>
<dbReference type="PROSITE" id="PS50157">
    <property type="entry name" value="ZINC_FINGER_C2H2_2"/>
    <property type="match status" value="1"/>
</dbReference>
<feature type="compositionally biased region" description="Basic residues" evidence="2">
    <location>
        <begin position="241"/>
        <end position="252"/>
    </location>
</feature>
<dbReference type="GO" id="GO:0008270">
    <property type="term" value="F:zinc ion binding"/>
    <property type="evidence" value="ECO:0007669"/>
    <property type="project" value="UniProtKB-KW"/>
</dbReference>
<dbReference type="EMBL" id="MCFH01000045">
    <property type="protein sequence ID" value="ORX44538.1"/>
    <property type="molecule type" value="Genomic_DNA"/>
</dbReference>
<dbReference type="Proteomes" id="UP000193719">
    <property type="component" value="Unassembled WGS sequence"/>
</dbReference>
<feature type="domain" description="C2H2-type" evidence="3">
    <location>
        <begin position="411"/>
        <end position="441"/>
    </location>
</feature>
<dbReference type="OrthoDB" id="2158770at2759"/>
<comment type="caution">
    <text evidence="4">The sequence shown here is derived from an EMBL/GenBank/DDBJ whole genome shotgun (WGS) entry which is preliminary data.</text>
</comment>
<keyword evidence="1" id="KW-0863">Zinc-finger</keyword>
<evidence type="ECO:0000313" key="4">
    <source>
        <dbReference type="EMBL" id="ORX44538.1"/>
    </source>
</evidence>
<dbReference type="STRING" id="1754191.A0A1Y1V0C3"/>
<keyword evidence="5" id="KW-1185">Reference proteome</keyword>
<accession>A0A1Y1V0C3</accession>
<dbReference type="InterPro" id="IPR013087">
    <property type="entry name" value="Znf_C2H2_type"/>
</dbReference>
<feature type="region of interest" description="Disordered" evidence="2">
    <location>
        <begin position="356"/>
        <end position="383"/>
    </location>
</feature>
<evidence type="ECO:0000313" key="5">
    <source>
        <dbReference type="Proteomes" id="UP000193719"/>
    </source>
</evidence>
<reference evidence="4 5" key="1">
    <citation type="submission" date="2016-08" db="EMBL/GenBank/DDBJ databases">
        <title>Genomes of anaerobic fungi encode conserved fungal cellulosomes for biomass hydrolysis.</title>
        <authorList>
            <consortium name="DOE Joint Genome Institute"/>
            <person name="Haitjema C.H."/>
            <person name="Gilmore S.P."/>
            <person name="Henske J.K."/>
            <person name="Solomon K.V."/>
            <person name="De Groot R."/>
            <person name="Kuo A."/>
            <person name="Mondo S.J."/>
            <person name="Salamov A.A."/>
            <person name="Labutti K."/>
            <person name="Zhao Z."/>
            <person name="Chiniquy J."/>
            <person name="Barry K."/>
            <person name="Brewer H.M."/>
            <person name="Purvine S.O."/>
            <person name="Wright A.T."/>
            <person name="Boxma B."/>
            <person name="Van Alen T."/>
            <person name="Hackstein J.H."/>
            <person name="Baker S.E."/>
            <person name="Grigoriev I.V."/>
            <person name="O'Malley M.A."/>
        </authorList>
    </citation>
    <scope>NUCLEOTIDE SEQUENCE [LARGE SCALE GENOMIC DNA]</scope>
    <source>
        <strain evidence="5">finn</strain>
    </source>
</reference>
<feature type="compositionally biased region" description="Polar residues" evidence="2">
    <location>
        <begin position="506"/>
        <end position="527"/>
    </location>
</feature>
<feature type="region of interest" description="Disordered" evidence="2">
    <location>
        <begin position="229"/>
        <end position="262"/>
    </location>
</feature>
<protein>
    <recommendedName>
        <fullName evidence="3">C2H2-type domain-containing protein</fullName>
    </recommendedName>
</protein>
<keyword evidence="1" id="KW-0862">Zinc</keyword>
<dbReference type="PROSITE" id="PS00028">
    <property type="entry name" value="ZINC_FINGER_C2H2_1"/>
    <property type="match status" value="1"/>
</dbReference>
<name>A0A1Y1V0C3_9FUNG</name>
<feature type="region of interest" description="Disordered" evidence="2">
    <location>
        <begin position="467"/>
        <end position="527"/>
    </location>
</feature>
<organism evidence="4 5">
    <name type="scientific">Piromyces finnis</name>
    <dbReference type="NCBI Taxonomy" id="1754191"/>
    <lineage>
        <taxon>Eukaryota</taxon>
        <taxon>Fungi</taxon>
        <taxon>Fungi incertae sedis</taxon>
        <taxon>Chytridiomycota</taxon>
        <taxon>Chytridiomycota incertae sedis</taxon>
        <taxon>Neocallimastigomycetes</taxon>
        <taxon>Neocallimastigales</taxon>
        <taxon>Neocallimastigaceae</taxon>
        <taxon>Piromyces</taxon>
    </lineage>
</organism>
<sequence length="527" mass="60865">MNFSLYPDILPSHAKNSFQKEYFINEEINNDILAKSKVNIKEDMYIDDPTEKVIMKRFISAVTKNIKKPSKDNINLIEAYPSIEENIVKAASILFFSIGHSSLLHSKQTFDEKVQDNKSDDLSYDDGSDSDSSCNSETDYYYCGYYPMRHRIKRQKPKCEKIDKVFKRVISNNCTTRRQTLNFDYYENLKNNNDPLSCIKNEFFNESNIKGNDMKMMNNYNDNIKINDMDNDEIMDDSNPSRKKKRNIKRKRDINDTNNNNDNLLNKNNIFKSTLVFSNQTSNNFASAYNISNINNISSVNNNFNNELIIPKDLNNMNNSEFSSMSYRKIKCKTDNTNNSTTSVLVNSNIKDKISTKSSSKSSISNSSSSNSKSSKSNIKSKADKVTSHDLINGIRFFHLQPSNDPNARKYLCSFPGCTSAFQRKYNCRSHYSSVHLQLRPYHCDCGINFTRKYDLYRHDSMVHRRGPMVKNFNNKNKNSNGKGNKNSKNTNNKNNNNNNKRILNPEQNDNISSSMSIVQKWNQIPQ</sequence>
<evidence type="ECO:0000256" key="2">
    <source>
        <dbReference type="SAM" id="MobiDB-lite"/>
    </source>
</evidence>
<evidence type="ECO:0000259" key="3">
    <source>
        <dbReference type="PROSITE" id="PS50157"/>
    </source>
</evidence>
<dbReference type="AlphaFoldDB" id="A0A1Y1V0C3"/>
<keyword evidence="1" id="KW-0479">Metal-binding</keyword>
<feature type="compositionally biased region" description="Low complexity" evidence="2">
    <location>
        <begin position="471"/>
        <end position="501"/>
    </location>
</feature>
<feature type="compositionally biased region" description="Low complexity" evidence="2">
    <location>
        <begin position="356"/>
        <end position="380"/>
    </location>
</feature>
<proteinExistence type="predicted"/>
<evidence type="ECO:0000256" key="1">
    <source>
        <dbReference type="PROSITE-ProRule" id="PRU00042"/>
    </source>
</evidence>
<dbReference type="Gene3D" id="3.30.160.60">
    <property type="entry name" value="Classic Zinc Finger"/>
    <property type="match status" value="1"/>
</dbReference>
<reference evidence="4 5" key="2">
    <citation type="submission" date="2016-08" db="EMBL/GenBank/DDBJ databases">
        <title>Pervasive Adenine N6-methylation of Active Genes in Fungi.</title>
        <authorList>
            <consortium name="DOE Joint Genome Institute"/>
            <person name="Mondo S.J."/>
            <person name="Dannebaum R.O."/>
            <person name="Kuo R.C."/>
            <person name="Labutti K."/>
            <person name="Haridas S."/>
            <person name="Kuo A."/>
            <person name="Salamov A."/>
            <person name="Ahrendt S.R."/>
            <person name="Lipzen A."/>
            <person name="Sullivan W."/>
            <person name="Andreopoulos W.B."/>
            <person name="Clum A."/>
            <person name="Lindquist E."/>
            <person name="Daum C."/>
            <person name="Ramamoorthy G.K."/>
            <person name="Gryganskyi A."/>
            <person name="Culley D."/>
            <person name="Magnuson J.K."/>
            <person name="James T.Y."/>
            <person name="O'Malley M.A."/>
            <person name="Stajich J.E."/>
            <person name="Spatafora J.W."/>
            <person name="Visel A."/>
            <person name="Grigoriev I.V."/>
        </authorList>
    </citation>
    <scope>NUCLEOTIDE SEQUENCE [LARGE SCALE GENOMIC DNA]</scope>
    <source>
        <strain evidence="5">finn</strain>
    </source>
</reference>